<evidence type="ECO:0000313" key="3">
    <source>
        <dbReference type="EMBL" id="NKI18473.1"/>
    </source>
</evidence>
<dbReference type="EMBL" id="JAAWWK010000005">
    <property type="protein sequence ID" value="NKI18473.1"/>
    <property type="molecule type" value="Genomic_DNA"/>
</dbReference>
<gene>
    <name evidence="3" type="ORF">HCU74_13740</name>
</gene>
<reference evidence="3 4" key="1">
    <citation type="submission" date="2020-04" db="EMBL/GenBank/DDBJ databases">
        <authorList>
            <person name="Yoon J."/>
        </authorList>
    </citation>
    <scope>NUCLEOTIDE SEQUENCE [LARGE SCALE GENOMIC DNA]</scope>
    <source>
        <strain evidence="3 4">KMU-166</strain>
    </source>
</reference>
<dbReference type="PANTHER" id="PTHR33219">
    <property type="entry name" value="YLMG HOMOLOG PROTEIN 2, CHLOROPLASTIC"/>
    <property type="match status" value="1"/>
</dbReference>
<dbReference type="PANTHER" id="PTHR33219:SF14">
    <property type="entry name" value="PROTEIN COFACTOR ASSEMBLY OF COMPLEX C SUBUNIT B CCB3, CHLOROPLASTIC-RELATED"/>
    <property type="match status" value="1"/>
</dbReference>
<dbReference type="InterPro" id="IPR003425">
    <property type="entry name" value="CCB3/YggT"/>
</dbReference>
<keyword evidence="4" id="KW-1185">Reference proteome</keyword>
<comment type="caution">
    <text evidence="3">The sequence shown here is derived from an EMBL/GenBank/DDBJ whole genome shotgun (WGS) entry which is preliminary data.</text>
</comment>
<proteinExistence type="inferred from homology"/>
<comment type="similarity">
    <text evidence="1">Belongs to the YggT family.</text>
</comment>
<accession>A0ABX1GJ24</accession>
<dbReference type="Proteomes" id="UP000765845">
    <property type="component" value="Unassembled WGS sequence"/>
</dbReference>
<keyword evidence="2" id="KW-1133">Transmembrane helix</keyword>
<sequence>MGAINDITVLLINSVVSLALMLFLLRMLLQLARADFYNPICQTIVKVSNPAVLPLRRFIPPMGRIDSSSLLVAYAIQAIGIVLLCKLLFNALPNPAQILLWSAIGIASALLSLYFFAIIGSIILSWVAQGSHNPGAQLLQQLTEPVMAPFRKLIPPLGGLDLSPILVFLSINVLEVLLRHAAASAGMPRGLVLGL</sequence>
<feature type="transmembrane region" description="Helical" evidence="2">
    <location>
        <begin position="71"/>
        <end position="89"/>
    </location>
</feature>
<evidence type="ECO:0000313" key="4">
    <source>
        <dbReference type="Proteomes" id="UP000765845"/>
    </source>
</evidence>
<feature type="transmembrane region" description="Helical" evidence="2">
    <location>
        <begin position="7"/>
        <end position="29"/>
    </location>
</feature>
<feature type="transmembrane region" description="Helical" evidence="2">
    <location>
        <begin position="98"/>
        <end position="128"/>
    </location>
</feature>
<keyword evidence="2" id="KW-0812">Transmembrane</keyword>
<evidence type="ECO:0000256" key="1">
    <source>
        <dbReference type="ARBA" id="ARBA00010894"/>
    </source>
</evidence>
<organism evidence="3 4">
    <name type="scientific">Spongiibacter thalassae</name>
    <dbReference type="NCBI Taxonomy" id="2721624"/>
    <lineage>
        <taxon>Bacteria</taxon>
        <taxon>Pseudomonadati</taxon>
        <taxon>Pseudomonadota</taxon>
        <taxon>Gammaproteobacteria</taxon>
        <taxon>Cellvibrionales</taxon>
        <taxon>Spongiibacteraceae</taxon>
        <taxon>Spongiibacter</taxon>
    </lineage>
</organism>
<keyword evidence="2" id="KW-0472">Membrane</keyword>
<dbReference type="Pfam" id="PF02325">
    <property type="entry name" value="CCB3_YggT"/>
    <property type="match status" value="2"/>
</dbReference>
<name>A0ABX1GJ24_9GAMM</name>
<protein>
    <submittedName>
        <fullName evidence="3">YggT family protein</fullName>
    </submittedName>
</protein>
<dbReference type="RefSeq" id="WP_168451009.1">
    <property type="nucleotide sequence ID" value="NZ_JAAWWK010000005.1"/>
</dbReference>
<evidence type="ECO:0000256" key="2">
    <source>
        <dbReference type="SAM" id="Phobius"/>
    </source>
</evidence>